<dbReference type="SUPFAM" id="SSF46565">
    <property type="entry name" value="Chaperone J-domain"/>
    <property type="match status" value="1"/>
</dbReference>
<dbReference type="PROSITE" id="PS50076">
    <property type="entry name" value="DNAJ_2"/>
    <property type="match status" value="1"/>
</dbReference>
<dbReference type="eggNOG" id="ENOG502RYTK">
    <property type="taxonomic scope" value="Eukaryota"/>
</dbReference>
<dbReference type="OrthoDB" id="445556at2759"/>
<dbReference type="EMBL" id="KB446544">
    <property type="protein sequence ID" value="EME39891.1"/>
    <property type="molecule type" value="Genomic_DNA"/>
</dbReference>
<dbReference type="OMA" id="NGHPLCK"/>
<keyword evidence="2" id="KW-0472">Membrane</keyword>
<evidence type="ECO:0000256" key="1">
    <source>
        <dbReference type="SAM" id="MobiDB-lite"/>
    </source>
</evidence>
<evidence type="ECO:0000259" key="3">
    <source>
        <dbReference type="PROSITE" id="PS50076"/>
    </source>
</evidence>
<dbReference type="PRINTS" id="PR00625">
    <property type="entry name" value="JDOMAIN"/>
</dbReference>
<keyword evidence="5" id="KW-1185">Reference proteome</keyword>
<reference evidence="4 5" key="2">
    <citation type="journal article" date="2012" name="PLoS Pathog.">
        <title>Diverse lifestyles and strategies of plant pathogenesis encoded in the genomes of eighteen Dothideomycetes fungi.</title>
        <authorList>
            <person name="Ohm R.A."/>
            <person name="Feau N."/>
            <person name="Henrissat B."/>
            <person name="Schoch C.L."/>
            <person name="Horwitz B.A."/>
            <person name="Barry K.W."/>
            <person name="Condon B.J."/>
            <person name="Copeland A.C."/>
            <person name="Dhillon B."/>
            <person name="Glaser F."/>
            <person name="Hesse C.N."/>
            <person name="Kosti I."/>
            <person name="LaButti K."/>
            <person name="Lindquist E.A."/>
            <person name="Lucas S."/>
            <person name="Salamov A.A."/>
            <person name="Bradshaw R.E."/>
            <person name="Ciuffetti L."/>
            <person name="Hamelin R.C."/>
            <person name="Kema G.H.J."/>
            <person name="Lawrence C."/>
            <person name="Scott J.A."/>
            <person name="Spatafora J.W."/>
            <person name="Turgeon B.G."/>
            <person name="de Wit P.J.G.M."/>
            <person name="Zhong S."/>
            <person name="Goodwin S.B."/>
            <person name="Grigoriev I.V."/>
        </authorList>
    </citation>
    <scope>NUCLEOTIDE SEQUENCE [LARGE SCALE GENOMIC DNA]</scope>
    <source>
        <strain evidence="5">NZE10 / CBS 128990</strain>
    </source>
</reference>
<protein>
    <recommendedName>
        <fullName evidence="3">J domain-containing protein</fullName>
    </recommendedName>
</protein>
<dbReference type="Pfam" id="PF00226">
    <property type="entry name" value="DnaJ"/>
    <property type="match status" value="1"/>
</dbReference>
<dbReference type="STRING" id="675120.N1PF15"/>
<feature type="domain" description="J" evidence="3">
    <location>
        <begin position="88"/>
        <end position="157"/>
    </location>
</feature>
<evidence type="ECO:0000313" key="5">
    <source>
        <dbReference type="Proteomes" id="UP000016933"/>
    </source>
</evidence>
<dbReference type="Proteomes" id="UP000016933">
    <property type="component" value="Unassembled WGS sequence"/>
</dbReference>
<keyword evidence="2" id="KW-0812">Transmembrane</keyword>
<evidence type="ECO:0000256" key="2">
    <source>
        <dbReference type="SAM" id="Phobius"/>
    </source>
</evidence>
<dbReference type="AlphaFoldDB" id="N1PF15"/>
<sequence length="331" mass="37266">MLSMMIIKKPSTFLAAANSIHSLTTSTATAQSSTSSRPGSRTSTRQKYGHRSGYATIAGDARVSPEQPERSELSHVWPTPPKGLSQPTPYQIFDLKQSAAYSKGTFNRLVKLYHPDLNSRCNHGVTDKIKMERYRLVVAAHTILSDPVKRSAYDRFGAGWEGKAELGNSPTWGATSAYGGSQPFTHSYDPNDTVWANATWEDWERWRENKERVRREKPAPVYMANSYFLAMIVALAVMGSSLNYNRAQDAGHYFVEQRDIVHDRAAKELRRVRQEASMNNRQDRIEYFLKNRDATMGTGDYEAIREEKASRVLKDKGICRSEGISEQNGTG</sequence>
<name>N1PF15_DOTSN</name>
<dbReference type="Gene3D" id="1.10.287.110">
    <property type="entry name" value="DnaJ domain"/>
    <property type="match status" value="1"/>
</dbReference>
<evidence type="ECO:0000313" key="4">
    <source>
        <dbReference type="EMBL" id="EME39891.1"/>
    </source>
</evidence>
<feature type="compositionally biased region" description="Low complexity" evidence="1">
    <location>
        <begin position="25"/>
        <end position="45"/>
    </location>
</feature>
<proteinExistence type="predicted"/>
<keyword evidence="2" id="KW-1133">Transmembrane helix</keyword>
<dbReference type="InterPro" id="IPR001623">
    <property type="entry name" value="DnaJ_domain"/>
</dbReference>
<accession>N1PF15</accession>
<organism evidence="4 5">
    <name type="scientific">Dothistroma septosporum (strain NZE10 / CBS 128990)</name>
    <name type="common">Red band needle blight fungus</name>
    <name type="synonym">Mycosphaerella pini</name>
    <dbReference type="NCBI Taxonomy" id="675120"/>
    <lineage>
        <taxon>Eukaryota</taxon>
        <taxon>Fungi</taxon>
        <taxon>Dikarya</taxon>
        <taxon>Ascomycota</taxon>
        <taxon>Pezizomycotina</taxon>
        <taxon>Dothideomycetes</taxon>
        <taxon>Dothideomycetidae</taxon>
        <taxon>Mycosphaerellales</taxon>
        <taxon>Mycosphaerellaceae</taxon>
        <taxon>Dothistroma</taxon>
    </lineage>
</organism>
<feature type="region of interest" description="Disordered" evidence="1">
    <location>
        <begin position="25"/>
        <end position="81"/>
    </location>
</feature>
<feature type="transmembrane region" description="Helical" evidence="2">
    <location>
        <begin position="219"/>
        <end position="238"/>
    </location>
</feature>
<dbReference type="InterPro" id="IPR036869">
    <property type="entry name" value="J_dom_sf"/>
</dbReference>
<dbReference type="HOGENOM" id="CLU_063296_0_0_1"/>
<reference evidence="5" key="1">
    <citation type="journal article" date="2012" name="PLoS Genet.">
        <title>The genomes of the fungal plant pathogens Cladosporium fulvum and Dothistroma septosporum reveal adaptation to different hosts and lifestyles but also signatures of common ancestry.</title>
        <authorList>
            <person name="de Wit P.J.G.M."/>
            <person name="van der Burgt A."/>
            <person name="Oekmen B."/>
            <person name="Stergiopoulos I."/>
            <person name="Abd-Elsalam K.A."/>
            <person name="Aerts A.L."/>
            <person name="Bahkali A.H."/>
            <person name="Beenen H.G."/>
            <person name="Chettri P."/>
            <person name="Cox M.P."/>
            <person name="Datema E."/>
            <person name="de Vries R.P."/>
            <person name="Dhillon B."/>
            <person name="Ganley A.R."/>
            <person name="Griffiths S.A."/>
            <person name="Guo Y."/>
            <person name="Hamelin R.C."/>
            <person name="Henrissat B."/>
            <person name="Kabir M.S."/>
            <person name="Jashni M.K."/>
            <person name="Kema G."/>
            <person name="Klaubauf S."/>
            <person name="Lapidus A."/>
            <person name="Levasseur A."/>
            <person name="Lindquist E."/>
            <person name="Mehrabi R."/>
            <person name="Ohm R.A."/>
            <person name="Owen T.J."/>
            <person name="Salamov A."/>
            <person name="Schwelm A."/>
            <person name="Schijlen E."/>
            <person name="Sun H."/>
            <person name="van den Burg H.A."/>
            <person name="van Ham R.C.H.J."/>
            <person name="Zhang S."/>
            <person name="Goodwin S.B."/>
            <person name="Grigoriev I.V."/>
            <person name="Collemare J."/>
            <person name="Bradshaw R.E."/>
        </authorList>
    </citation>
    <scope>NUCLEOTIDE SEQUENCE [LARGE SCALE GENOMIC DNA]</scope>
    <source>
        <strain evidence="5">NZE10 / CBS 128990</strain>
    </source>
</reference>
<gene>
    <name evidence="4" type="ORF">DOTSEDRAFT_74693</name>
</gene>
<dbReference type="CDD" id="cd06257">
    <property type="entry name" value="DnaJ"/>
    <property type="match status" value="1"/>
</dbReference>